<feature type="chain" id="PRO_5002226564" evidence="1">
    <location>
        <begin position="27"/>
        <end position="81"/>
    </location>
</feature>
<sequence length="81" mass="8229">MTMLKKLFAAAICGIVIASVASHAEAAGPGGFARGFMSIERNVVAAVAPVGSACTLDLAASQMRSALDDYFAGFDQSFAAN</sequence>
<dbReference type="Proteomes" id="UP000035017">
    <property type="component" value="Unassembled WGS sequence"/>
</dbReference>
<feature type="signal peptide" evidence="1">
    <location>
        <begin position="1"/>
        <end position="26"/>
    </location>
</feature>
<dbReference type="AlphaFoldDB" id="A0A0D0KWW9"/>
<keyword evidence="1" id="KW-0732">Signal</keyword>
<name>A0A0D0KWW9_AGRTU</name>
<gene>
    <name evidence="2" type="ORF">RU07_10025</name>
</gene>
<evidence type="ECO:0000256" key="1">
    <source>
        <dbReference type="SAM" id="SignalP"/>
    </source>
</evidence>
<dbReference type="EMBL" id="JXQV01000009">
    <property type="protein sequence ID" value="KIQ02914.1"/>
    <property type="molecule type" value="Genomic_DNA"/>
</dbReference>
<evidence type="ECO:0000313" key="2">
    <source>
        <dbReference type="EMBL" id="KIQ02914.1"/>
    </source>
</evidence>
<evidence type="ECO:0000313" key="3">
    <source>
        <dbReference type="Proteomes" id="UP000035017"/>
    </source>
</evidence>
<comment type="caution">
    <text evidence="2">The sequence shown here is derived from an EMBL/GenBank/DDBJ whole genome shotgun (WGS) entry which is preliminary data.</text>
</comment>
<protein>
    <submittedName>
        <fullName evidence="2">Uncharacterized protein</fullName>
    </submittedName>
</protein>
<proteinExistence type="predicted"/>
<organism evidence="2 3">
    <name type="scientific">Agrobacterium tumefaciens</name>
    <dbReference type="NCBI Taxonomy" id="358"/>
    <lineage>
        <taxon>Bacteria</taxon>
        <taxon>Pseudomonadati</taxon>
        <taxon>Pseudomonadota</taxon>
        <taxon>Alphaproteobacteria</taxon>
        <taxon>Hyphomicrobiales</taxon>
        <taxon>Rhizobiaceae</taxon>
        <taxon>Rhizobium/Agrobacterium group</taxon>
        <taxon>Agrobacterium</taxon>
        <taxon>Agrobacterium tumefaciens complex</taxon>
    </lineage>
</organism>
<reference evidence="2 3" key="1">
    <citation type="submission" date="2014-12" db="EMBL/GenBank/DDBJ databases">
        <title>16Stimator: statistical estimation of ribosomal gene copy numbers from draft genome assemblies.</title>
        <authorList>
            <person name="Perisin M.A."/>
            <person name="Vetter M."/>
            <person name="Gilbert J.A."/>
            <person name="Bergelson J."/>
        </authorList>
    </citation>
    <scope>NUCLEOTIDE SEQUENCE [LARGE SCALE GENOMIC DNA]</scope>
    <source>
        <strain evidence="2 3">MEJ076</strain>
    </source>
</reference>
<accession>A0A0D0KWW9</accession>